<keyword evidence="1" id="KW-0812">Transmembrane</keyword>
<comment type="caution">
    <text evidence="2">The sequence shown here is derived from an EMBL/GenBank/DDBJ whole genome shotgun (WGS) entry which is preliminary data.</text>
</comment>
<sequence>MHRRSSKSSMSASSGCTFMTSIMTSGFGQPTLNKMQTTSKTMGTTMNNNWLFHLDCLLLFFVKELPFLLLLLLLLLLLFAVVVVTELQTTILNNNTVMAYCIGWTLDLEQREGDAERPDLAIATITNIKYKSI</sequence>
<accession>A0A813KQJ8</accession>
<feature type="transmembrane region" description="Helical" evidence="1">
    <location>
        <begin position="67"/>
        <end position="85"/>
    </location>
</feature>
<protein>
    <submittedName>
        <fullName evidence="2">Uncharacterized protein</fullName>
    </submittedName>
</protein>
<dbReference type="Proteomes" id="UP000626109">
    <property type="component" value="Unassembled WGS sequence"/>
</dbReference>
<evidence type="ECO:0000256" key="1">
    <source>
        <dbReference type="SAM" id="Phobius"/>
    </source>
</evidence>
<keyword evidence="1" id="KW-1133">Transmembrane helix</keyword>
<dbReference type="AlphaFoldDB" id="A0A813KQJ8"/>
<proteinExistence type="predicted"/>
<reference evidence="2" key="1">
    <citation type="submission" date="2021-02" db="EMBL/GenBank/DDBJ databases">
        <authorList>
            <person name="Dougan E. K."/>
            <person name="Rhodes N."/>
            <person name="Thang M."/>
            <person name="Chan C."/>
        </authorList>
    </citation>
    <scope>NUCLEOTIDE SEQUENCE</scope>
</reference>
<organism evidence="2 3">
    <name type="scientific">Polarella glacialis</name>
    <name type="common">Dinoflagellate</name>
    <dbReference type="NCBI Taxonomy" id="89957"/>
    <lineage>
        <taxon>Eukaryota</taxon>
        <taxon>Sar</taxon>
        <taxon>Alveolata</taxon>
        <taxon>Dinophyceae</taxon>
        <taxon>Suessiales</taxon>
        <taxon>Suessiaceae</taxon>
        <taxon>Polarella</taxon>
    </lineage>
</organism>
<gene>
    <name evidence="2" type="ORF">PGLA2088_LOCUS35945</name>
</gene>
<dbReference type="EMBL" id="CAJNNW010031989">
    <property type="protein sequence ID" value="CAE8710435.1"/>
    <property type="molecule type" value="Genomic_DNA"/>
</dbReference>
<keyword evidence="1" id="KW-0472">Membrane</keyword>
<name>A0A813KQJ8_POLGL</name>
<evidence type="ECO:0000313" key="2">
    <source>
        <dbReference type="EMBL" id="CAE8710435.1"/>
    </source>
</evidence>
<evidence type="ECO:0000313" key="3">
    <source>
        <dbReference type="Proteomes" id="UP000626109"/>
    </source>
</evidence>